<accession>A0A085ZQC0</accession>
<dbReference type="Proteomes" id="UP000028715">
    <property type="component" value="Unassembled WGS sequence"/>
</dbReference>
<comment type="caution">
    <text evidence="2">The sequence shown here is derived from an EMBL/GenBank/DDBJ whole genome shotgun (WGS) entry which is preliminary data.</text>
</comment>
<proteinExistence type="predicted"/>
<name>A0A085ZQC0_9FLAO</name>
<sequence>MNVYKKNILIIVLLIVFLFVNIFYVYLFRNNIDQPQLPVKYKSYKEFRKTTVKSLNYEIIKLRGSWDDKDYFGEPIFVENSDFVVLHSNAWPSANGDSFYYKLDKNGKLVDSIPDINYSGIRDGYLIAENEYSSWMIDGDTLKHKYTDLNSDAGWQPERIKTEFDKLRNKAVSTAYFNYDRLWKYDSENYENKIDKAVFLVEGKWYALYGEDLDLPDYTTLSKEKEKSYQTKYTHLLQADHFHKTALKGRDMWVWKVNAYFNFIKEKDTLKFFQEMDLNGEHGDLFLTYYSSEKINFSLILAEYGEGYYIIKAINRQQ</sequence>
<dbReference type="EMBL" id="JPRL01000001">
    <property type="protein sequence ID" value="KFF06634.1"/>
    <property type="molecule type" value="Genomic_DNA"/>
</dbReference>
<feature type="transmembrane region" description="Helical" evidence="1">
    <location>
        <begin position="7"/>
        <end position="27"/>
    </location>
</feature>
<gene>
    <name evidence="2" type="ORF">IW19_14455</name>
</gene>
<evidence type="ECO:0000256" key="1">
    <source>
        <dbReference type="SAM" id="Phobius"/>
    </source>
</evidence>
<keyword evidence="3" id="KW-1185">Reference proteome</keyword>
<reference evidence="2 3" key="1">
    <citation type="submission" date="2014-07" db="EMBL/GenBank/DDBJ databases">
        <title>Genome of Flavobacterium reichenbachii LMG 25512.</title>
        <authorList>
            <person name="Stropko S.J."/>
            <person name="Pipes S.E."/>
            <person name="Newman J.D."/>
        </authorList>
    </citation>
    <scope>NUCLEOTIDE SEQUENCE [LARGE SCALE GENOMIC DNA]</scope>
    <source>
        <strain evidence="2 3">LMG 25512</strain>
    </source>
</reference>
<keyword evidence="1" id="KW-1133">Transmembrane helix</keyword>
<protein>
    <submittedName>
        <fullName evidence="2">Uncharacterized protein</fullName>
    </submittedName>
</protein>
<dbReference type="eggNOG" id="ENOG5030R57">
    <property type="taxonomic scope" value="Bacteria"/>
</dbReference>
<evidence type="ECO:0000313" key="3">
    <source>
        <dbReference type="Proteomes" id="UP000028715"/>
    </source>
</evidence>
<dbReference type="STRING" id="362418.IW19_14455"/>
<organism evidence="2 3">
    <name type="scientific">Flavobacterium reichenbachii</name>
    <dbReference type="NCBI Taxonomy" id="362418"/>
    <lineage>
        <taxon>Bacteria</taxon>
        <taxon>Pseudomonadati</taxon>
        <taxon>Bacteroidota</taxon>
        <taxon>Flavobacteriia</taxon>
        <taxon>Flavobacteriales</taxon>
        <taxon>Flavobacteriaceae</taxon>
        <taxon>Flavobacterium</taxon>
    </lineage>
</organism>
<keyword evidence="1" id="KW-0812">Transmembrane</keyword>
<evidence type="ECO:0000313" key="2">
    <source>
        <dbReference type="EMBL" id="KFF06634.1"/>
    </source>
</evidence>
<keyword evidence="1" id="KW-0472">Membrane</keyword>
<dbReference type="AlphaFoldDB" id="A0A085ZQC0"/>